<dbReference type="GO" id="GO:0005739">
    <property type="term" value="C:mitochondrion"/>
    <property type="evidence" value="ECO:0007669"/>
    <property type="project" value="TreeGrafter"/>
</dbReference>
<keyword evidence="1" id="KW-0001">2Fe-2S</keyword>
<evidence type="ECO:0000256" key="1">
    <source>
        <dbReference type="ARBA" id="ARBA00022714"/>
    </source>
</evidence>
<keyword evidence="2" id="KW-0479">Metal-binding</keyword>
<keyword evidence="4" id="KW-0411">Iron-sulfur</keyword>
<keyword evidence="3" id="KW-0408">Iron</keyword>
<name>A0A8J4RTU8_9ROSI</name>
<dbReference type="GO" id="GO:0051537">
    <property type="term" value="F:2 iron, 2 sulfur cluster binding"/>
    <property type="evidence" value="ECO:0007669"/>
    <property type="project" value="UniProtKB-KW"/>
</dbReference>
<dbReference type="EMBL" id="JRKL02000006">
    <property type="protein sequence ID" value="KAF3976710.1"/>
    <property type="molecule type" value="Genomic_DNA"/>
</dbReference>
<evidence type="ECO:0000256" key="4">
    <source>
        <dbReference type="ARBA" id="ARBA00023014"/>
    </source>
</evidence>
<dbReference type="Proteomes" id="UP000737018">
    <property type="component" value="Unassembled WGS sequence"/>
</dbReference>
<evidence type="ECO:0000313" key="7">
    <source>
        <dbReference type="Proteomes" id="UP000737018"/>
    </source>
</evidence>
<dbReference type="InterPro" id="IPR036010">
    <property type="entry name" value="2Fe-2S_ferredoxin-like_sf"/>
</dbReference>
<reference evidence="6" key="1">
    <citation type="submission" date="2020-03" db="EMBL/GenBank/DDBJ databases">
        <title>Castanea mollissima Vanexum genome sequencing.</title>
        <authorList>
            <person name="Staton M."/>
        </authorList>
    </citation>
    <scope>NUCLEOTIDE SEQUENCE</scope>
    <source>
        <tissue evidence="6">Leaf</tissue>
    </source>
</reference>
<dbReference type="PANTHER" id="PTHR23426:SF35">
    <property type="entry name" value="2FE-2S FERREDOXIN-LIKE SUPERFAMILY PROTEIN"/>
    <property type="match status" value="1"/>
</dbReference>
<dbReference type="OrthoDB" id="268593at2759"/>
<evidence type="ECO:0000313" key="6">
    <source>
        <dbReference type="EMBL" id="KAF3976710.1"/>
    </source>
</evidence>
<keyword evidence="7" id="KW-1185">Reference proteome</keyword>
<dbReference type="GO" id="GO:0046872">
    <property type="term" value="F:metal ion binding"/>
    <property type="evidence" value="ECO:0007669"/>
    <property type="project" value="UniProtKB-KW"/>
</dbReference>
<sequence length="144" mass="16001">MPRVVDLDLIQNIKRRSWHSNARHHIRSSSCDSSSGGGGGGATNEREEAKTTTGQTLLKALTNTGLFDPGSHKLEDIDACLAECEVNIAQKWLDMLPPRTYDEEYILKRSSRARVMNTHSRLACQVVLTPKLQDQLIIQSLSLS</sequence>
<organism evidence="6 7">
    <name type="scientific">Castanea mollissima</name>
    <name type="common">Chinese chestnut</name>
    <dbReference type="NCBI Taxonomy" id="60419"/>
    <lineage>
        <taxon>Eukaryota</taxon>
        <taxon>Viridiplantae</taxon>
        <taxon>Streptophyta</taxon>
        <taxon>Embryophyta</taxon>
        <taxon>Tracheophyta</taxon>
        <taxon>Spermatophyta</taxon>
        <taxon>Magnoliopsida</taxon>
        <taxon>eudicotyledons</taxon>
        <taxon>Gunneridae</taxon>
        <taxon>Pentapetalae</taxon>
        <taxon>rosids</taxon>
        <taxon>fabids</taxon>
        <taxon>Fagales</taxon>
        <taxon>Fagaceae</taxon>
        <taxon>Castanea</taxon>
    </lineage>
</organism>
<evidence type="ECO:0000256" key="3">
    <source>
        <dbReference type="ARBA" id="ARBA00023004"/>
    </source>
</evidence>
<dbReference type="AlphaFoldDB" id="A0A8J4RTU8"/>
<evidence type="ECO:0000256" key="5">
    <source>
        <dbReference type="SAM" id="MobiDB-lite"/>
    </source>
</evidence>
<accession>A0A8J4RTU8</accession>
<dbReference type="GO" id="GO:0009055">
    <property type="term" value="F:electron transfer activity"/>
    <property type="evidence" value="ECO:0007669"/>
    <property type="project" value="TreeGrafter"/>
</dbReference>
<dbReference type="SUPFAM" id="SSF54292">
    <property type="entry name" value="2Fe-2S ferredoxin-like"/>
    <property type="match status" value="1"/>
</dbReference>
<dbReference type="Gene3D" id="3.10.20.30">
    <property type="match status" value="1"/>
</dbReference>
<protein>
    <submittedName>
        <fullName evidence="6">Uncharacterized protein</fullName>
    </submittedName>
</protein>
<dbReference type="InterPro" id="IPR012675">
    <property type="entry name" value="Beta-grasp_dom_sf"/>
</dbReference>
<dbReference type="GO" id="GO:0140647">
    <property type="term" value="P:P450-containing electron transport chain"/>
    <property type="evidence" value="ECO:0007669"/>
    <property type="project" value="InterPro"/>
</dbReference>
<evidence type="ECO:0000256" key="2">
    <source>
        <dbReference type="ARBA" id="ARBA00022723"/>
    </source>
</evidence>
<comment type="caution">
    <text evidence="6">The sequence shown here is derived from an EMBL/GenBank/DDBJ whole genome shotgun (WGS) entry which is preliminary data.</text>
</comment>
<feature type="region of interest" description="Disordered" evidence="5">
    <location>
        <begin position="20"/>
        <end position="54"/>
    </location>
</feature>
<dbReference type="PANTHER" id="PTHR23426">
    <property type="entry name" value="FERREDOXIN/ADRENODOXIN"/>
    <property type="match status" value="1"/>
</dbReference>
<gene>
    <name evidence="6" type="ORF">CMV_000112</name>
</gene>
<proteinExistence type="predicted"/>
<dbReference type="InterPro" id="IPR001055">
    <property type="entry name" value="Adrenodoxin-like"/>
</dbReference>